<keyword evidence="2" id="KW-1185">Reference proteome</keyword>
<gene>
    <name evidence="1" type="ORF">PAXRUDRAFT_832608</name>
</gene>
<proteinExistence type="predicted"/>
<organism evidence="1 2">
    <name type="scientific">Paxillus rubicundulus Ve08.2h10</name>
    <dbReference type="NCBI Taxonomy" id="930991"/>
    <lineage>
        <taxon>Eukaryota</taxon>
        <taxon>Fungi</taxon>
        <taxon>Dikarya</taxon>
        <taxon>Basidiomycota</taxon>
        <taxon>Agaricomycotina</taxon>
        <taxon>Agaricomycetes</taxon>
        <taxon>Agaricomycetidae</taxon>
        <taxon>Boletales</taxon>
        <taxon>Paxilineae</taxon>
        <taxon>Paxillaceae</taxon>
        <taxon>Paxillus</taxon>
    </lineage>
</organism>
<reference evidence="2" key="2">
    <citation type="submission" date="2015-01" db="EMBL/GenBank/DDBJ databases">
        <title>Evolutionary Origins and Diversification of the Mycorrhizal Mutualists.</title>
        <authorList>
            <consortium name="DOE Joint Genome Institute"/>
            <consortium name="Mycorrhizal Genomics Consortium"/>
            <person name="Kohler A."/>
            <person name="Kuo A."/>
            <person name="Nagy L.G."/>
            <person name="Floudas D."/>
            <person name="Copeland A."/>
            <person name="Barry K.W."/>
            <person name="Cichocki N."/>
            <person name="Veneault-Fourrey C."/>
            <person name="LaButti K."/>
            <person name="Lindquist E.A."/>
            <person name="Lipzen A."/>
            <person name="Lundell T."/>
            <person name="Morin E."/>
            <person name="Murat C."/>
            <person name="Riley R."/>
            <person name="Ohm R."/>
            <person name="Sun H."/>
            <person name="Tunlid A."/>
            <person name="Henrissat B."/>
            <person name="Grigoriev I.V."/>
            <person name="Hibbett D.S."/>
            <person name="Martin F."/>
        </authorList>
    </citation>
    <scope>NUCLEOTIDE SEQUENCE [LARGE SCALE GENOMIC DNA]</scope>
    <source>
        <strain evidence="2">Ve08.2h10</strain>
    </source>
</reference>
<evidence type="ECO:0000313" key="1">
    <source>
        <dbReference type="EMBL" id="KIK81793.1"/>
    </source>
</evidence>
<dbReference type="EMBL" id="KN825731">
    <property type="protein sequence ID" value="KIK81793.1"/>
    <property type="molecule type" value="Genomic_DNA"/>
</dbReference>
<dbReference type="Proteomes" id="UP000054538">
    <property type="component" value="Unassembled WGS sequence"/>
</dbReference>
<evidence type="ECO:0000313" key="2">
    <source>
        <dbReference type="Proteomes" id="UP000054538"/>
    </source>
</evidence>
<sequence>MLKESFVLSMQAAETLAIEARSEAELDDSFVVQCRVVIGTTVEIRVQVRHASQMRKKLLAGVLR</sequence>
<reference evidence="1 2" key="1">
    <citation type="submission" date="2014-04" db="EMBL/GenBank/DDBJ databases">
        <authorList>
            <consortium name="DOE Joint Genome Institute"/>
            <person name="Kuo A."/>
            <person name="Kohler A."/>
            <person name="Jargeat P."/>
            <person name="Nagy L.G."/>
            <person name="Floudas D."/>
            <person name="Copeland A."/>
            <person name="Barry K.W."/>
            <person name="Cichocki N."/>
            <person name="Veneault-Fourrey C."/>
            <person name="LaButti K."/>
            <person name="Lindquist E.A."/>
            <person name="Lipzen A."/>
            <person name="Lundell T."/>
            <person name="Morin E."/>
            <person name="Murat C."/>
            <person name="Sun H."/>
            <person name="Tunlid A."/>
            <person name="Henrissat B."/>
            <person name="Grigoriev I.V."/>
            <person name="Hibbett D.S."/>
            <person name="Martin F."/>
            <person name="Nordberg H.P."/>
            <person name="Cantor M.N."/>
            <person name="Hua S.X."/>
        </authorList>
    </citation>
    <scope>NUCLEOTIDE SEQUENCE [LARGE SCALE GENOMIC DNA]</scope>
    <source>
        <strain evidence="1 2">Ve08.2h10</strain>
    </source>
</reference>
<protein>
    <submittedName>
        <fullName evidence="1">Uncharacterized protein</fullName>
    </submittedName>
</protein>
<dbReference type="HOGENOM" id="CLU_2868363_0_0_1"/>
<dbReference type="InParanoid" id="A0A0D0D170"/>
<dbReference type="AlphaFoldDB" id="A0A0D0D170"/>
<accession>A0A0D0D170</accession>
<name>A0A0D0D170_9AGAM</name>